<evidence type="ECO:0000313" key="7">
    <source>
        <dbReference type="EMBL" id="KAK8562914.1"/>
    </source>
</evidence>
<dbReference type="SMART" id="SM01019">
    <property type="entry name" value="B3"/>
    <property type="match status" value="1"/>
</dbReference>
<dbReference type="EMBL" id="JBBPBM010000012">
    <property type="protein sequence ID" value="KAK8562914.1"/>
    <property type="molecule type" value="Genomic_DNA"/>
</dbReference>
<keyword evidence="5" id="KW-0539">Nucleus</keyword>
<evidence type="ECO:0000259" key="6">
    <source>
        <dbReference type="PROSITE" id="PS50863"/>
    </source>
</evidence>
<evidence type="ECO:0000256" key="2">
    <source>
        <dbReference type="ARBA" id="ARBA00023015"/>
    </source>
</evidence>
<dbReference type="PANTHER" id="PTHR31391:SF101">
    <property type="entry name" value="B3 DOMAIN-CONTAINING PROTEIN OS01G0234100"/>
    <property type="match status" value="1"/>
</dbReference>
<gene>
    <name evidence="7" type="ORF">V6N12_010978</name>
</gene>
<evidence type="ECO:0000256" key="4">
    <source>
        <dbReference type="ARBA" id="ARBA00023163"/>
    </source>
</evidence>
<keyword evidence="4" id="KW-0804">Transcription</keyword>
<proteinExistence type="predicted"/>
<dbReference type="CDD" id="cd10017">
    <property type="entry name" value="B3_DNA"/>
    <property type="match status" value="1"/>
</dbReference>
<reference evidence="7 8" key="1">
    <citation type="journal article" date="2024" name="G3 (Bethesda)">
        <title>Genome assembly of Hibiscus sabdariffa L. provides insights into metabolisms of medicinal natural products.</title>
        <authorList>
            <person name="Kim T."/>
        </authorList>
    </citation>
    <scope>NUCLEOTIDE SEQUENCE [LARGE SCALE GENOMIC DNA]</scope>
    <source>
        <strain evidence="7">TK-2024</strain>
        <tissue evidence="7">Old leaves</tissue>
    </source>
</reference>
<dbReference type="InterPro" id="IPR003340">
    <property type="entry name" value="B3_DNA-bd"/>
</dbReference>
<comment type="caution">
    <text evidence="7">The sequence shown here is derived from an EMBL/GenBank/DDBJ whole genome shotgun (WGS) entry which is preliminary data.</text>
</comment>
<feature type="domain" description="TF-B3" evidence="6">
    <location>
        <begin position="87"/>
        <end position="178"/>
    </location>
</feature>
<dbReference type="InterPro" id="IPR015300">
    <property type="entry name" value="DNA-bd_pseudobarrel_sf"/>
</dbReference>
<evidence type="ECO:0000256" key="3">
    <source>
        <dbReference type="ARBA" id="ARBA00023125"/>
    </source>
</evidence>
<dbReference type="Proteomes" id="UP001472677">
    <property type="component" value="Unassembled WGS sequence"/>
</dbReference>
<name>A0ABR2ELN8_9ROSI</name>
<evidence type="ECO:0000313" key="8">
    <source>
        <dbReference type="Proteomes" id="UP001472677"/>
    </source>
</evidence>
<dbReference type="SUPFAM" id="SSF101936">
    <property type="entry name" value="DNA-binding pseudobarrel domain"/>
    <property type="match status" value="1"/>
</dbReference>
<evidence type="ECO:0000256" key="5">
    <source>
        <dbReference type="ARBA" id="ARBA00023242"/>
    </source>
</evidence>
<dbReference type="PROSITE" id="PS50863">
    <property type="entry name" value="B3"/>
    <property type="match status" value="1"/>
</dbReference>
<keyword evidence="8" id="KW-1185">Reference proteome</keyword>
<evidence type="ECO:0000256" key="1">
    <source>
        <dbReference type="ARBA" id="ARBA00004123"/>
    </source>
</evidence>
<comment type="subcellular location">
    <subcellularLocation>
        <location evidence="1">Nucleus</location>
    </subcellularLocation>
</comment>
<keyword evidence="2" id="KW-0805">Transcription regulation</keyword>
<organism evidence="7 8">
    <name type="scientific">Hibiscus sabdariffa</name>
    <name type="common">roselle</name>
    <dbReference type="NCBI Taxonomy" id="183260"/>
    <lineage>
        <taxon>Eukaryota</taxon>
        <taxon>Viridiplantae</taxon>
        <taxon>Streptophyta</taxon>
        <taxon>Embryophyta</taxon>
        <taxon>Tracheophyta</taxon>
        <taxon>Spermatophyta</taxon>
        <taxon>Magnoliopsida</taxon>
        <taxon>eudicotyledons</taxon>
        <taxon>Gunneridae</taxon>
        <taxon>Pentapetalae</taxon>
        <taxon>rosids</taxon>
        <taxon>malvids</taxon>
        <taxon>Malvales</taxon>
        <taxon>Malvaceae</taxon>
        <taxon>Malvoideae</taxon>
        <taxon>Hibiscus</taxon>
    </lineage>
</organism>
<keyword evidence="3" id="KW-0238">DNA-binding</keyword>
<accession>A0ABR2ELN8</accession>
<dbReference type="Gene3D" id="2.40.330.10">
    <property type="entry name" value="DNA-binding pseudobarrel domain"/>
    <property type="match status" value="1"/>
</dbReference>
<dbReference type="InterPro" id="IPR044837">
    <property type="entry name" value="REM16-like"/>
</dbReference>
<protein>
    <recommendedName>
        <fullName evidence="6">TF-B3 domain-containing protein</fullName>
    </recommendedName>
</protein>
<dbReference type="PANTHER" id="PTHR31391">
    <property type="entry name" value="B3 DOMAIN-CONTAINING PROTEIN OS11G0197600-RELATED"/>
    <property type="match status" value="1"/>
</dbReference>
<sequence>MEGDCSFDDDEENDCVPTSQLFHLLHQGIHDCPQRVVRKRPRDKNDNYGNVSTKAVIMKTEEDCANSPVVKRAEEVQANLPLEFPSFFKIMTPSTVCRGFWMSLPKEFCQLNLPNHDGTVILVGKTGKEYRTNFLIRRRALSAGWKKFSDEHGLLVGDAVVFQLIKPSKFKVYIVRVNGLAEVDAALGLLRLQSSAKQTGICNRTITRTSLEEKAEFEQSRDAIRASEISTPRADGGLHHLRSLTFELKQEVESRRYKEAECLELELLMLHGDEKY</sequence>
<dbReference type="Pfam" id="PF02362">
    <property type="entry name" value="B3"/>
    <property type="match status" value="1"/>
</dbReference>